<feature type="domain" description="FAD-binding" evidence="1">
    <location>
        <begin position="6"/>
        <end position="319"/>
    </location>
</feature>
<accession>A0A5C4NSS0</accession>
<protein>
    <submittedName>
        <fullName evidence="2">FAD-binding monooxygenase</fullName>
    </submittedName>
</protein>
<dbReference type="SUPFAM" id="SSF51905">
    <property type="entry name" value="FAD/NAD(P)-binding domain"/>
    <property type="match status" value="1"/>
</dbReference>
<dbReference type="Proteomes" id="UP000305681">
    <property type="component" value="Unassembled WGS sequence"/>
</dbReference>
<dbReference type="EMBL" id="VDGE01000001">
    <property type="protein sequence ID" value="TNC77981.1"/>
    <property type="molecule type" value="Genomic_DNA"/>
</dbReference>
<dbReference type="PANTHER" id="PTHR46865:SF2">
    <property type="entry name" value="MONOOXYGENASE"/>
    <property type="match status" value="1"/>
</dbReference>
<dbReference type="GO" id="GO:0071949">
    <property type="term" value="F:FAD binding"/>
    <property type="evidence" value="ECO:0007669"/>
    <property type="project" value="InterPro"/>
</dbReference>
<dbReference type="PANTHER" id="PTHR46865">
    <property type="entry name" value="OXIDOREDUCTASE-RELATED"/>
    <property type="match status" value="1"/>
</dbReference>
<dbReference type="RefSeq" id="WP_139089161.1">
    <property type="nucleotide sequence ID" value="NZ_VDGE01000001.1"/>
</dbReference>
<dbReference type="InterPro" id="IPR036188">
    <property type="entry name" value="FAD/NAD-bd_sf"/>
</dbReference>
<evidence type="ECO:0000313" key="3">
    <source>
        <dbReference type="Proteomes" id="UP000305681"/>
    </source>
</evidence>
<dbReference type="Gene3D" id="3.30.9.10">
    <property type="entry name" value="D-Amino Acid Oxidase, subunit A, domain 2"/>
    <property type="match status" value="1"/>
</dbReference>
<proteinExistence type="predicted"/>
<comment type="caution">
    <text evidence="2">The sequence shown here is derived from an EMBL/GenBank/DDBJ whole genome shotgun (WGS) entry which is preliminary data.</text>
</comment>
<organism evidence="2 3">
    <name type="scientific">Janthinobacterium lividum</name>
    <dbReference type="NCBI Taxonomy" id="29581"/>
    <lineage>
        <taxon>Bacteria</taxon>
        <taxon>Pseudomonadati</taxon>
        <taxon>Pseudomonadota</taxon>
        <taxon>Betaproteobacteria</taxon>
        <taxon>Burkholderiales</taxon>
        <taxon>Oxalobacteraceae</taxon>
        <taxon>Janthinobacterium</taxon>
    </lineage>
</organism>
<evidence type="ECO:0000259" key="1">
    <source>
        <dbReference type="Pfam" id="PF01494"/>
    </source>
</evidence>
<name>A0A5C4NSS0_9BURK</name>
<evidence type="ECO:0000313" key="2">
    <source>
        <dbReference type="EMBL" id="TNC77981.1"/>
    </source>
</evidence>
<sequence length="398" mass="43418">MEQTKKILICGGGIAGPACAWWLTRYGYSVVLAEKAGALREGGQNIDVKGAAQQVIKRMGLTEQVEARDTLECGQKWLDATGKVVAVFPKGSIGGLTSDFEILRGDFARILFDATSGTCEYRFGTSVSGVEEIENGVRATFADGAAEDFALVICADGVSSSTRDLALAAETRMRYLGVYMAFFNIPRRPEDDFWACSVNGIGGTMINLRPGGLTETTVLMTFPAPEPGLRSPTAPSRRELLRAALTGRGKVADRIIAELDTVQDFYFGPMSQVQASTWSKGRLVLLGDAAHCPTPFTGKGTALALVGAYVLAGEIKRCATHTQAFQAYERILRPYVERSQQELSPRLIRLMHVRTRFGIAIAHLLQRCVGSALIQWLLRPNAKTRARRIDDDFTLPIY</sequence>
<dbReference type="Pfam" id="PF01494">
    <property type="entry name" value="FAD_binding_3"/>
    <property type="match status" value="1"/>
</dbReference>
<dbReference type="Gene3D" id="3.50.50.60">
    <property type="entry name" value="FAD/NAD(P)-binding domain"/>
    <property type="match status" value="1"/>
</dbReference>
<keyword evidence="2" id="KW-0560">Oxidoreductase</keyword>
<dbReference type="PRINTS" id="PR00420">
    <property type="entry name" value="RNGMNOXGNASE"/>
</dbReference>
<gene>
    <name evidence="2" type="ORF">FHI69_01390</name>
</gene>
<dbReference type="GO" id="GO:0004497">
    <property type="term" value="F:monooxygenase activity"/>
    <property type="evidence" value="ECO:0007669"/>
    <property type="project" value="UniProtKB-KW"/>
</dbReference>
<dbReference type="AlphaFoldDB" id="A0A5C4NSS0"/>
<dbReference type="InterPro" id="IPR002938">
    <property type="entry name" value="FAD-bd"/>
</dbReference>
<keyword evidence="2" id="KW-0503">Monooxygenase</keyword>
<reference evidence="2 3" key="1">
    <citation type="submission" date="2019-06" db="EMBL/GenBank/DDBJ databases">
        <title>Genome sequence of Janthinobacterium lividum UCD_MED1.</title>
        <authorList>
            <person name="De Leon M.E."/>
            <person name="Jospin G."/>
        </authorList>
    </citation>
    <scope>NUCLEOTIDE SEQUENCE [LARGE SCALE GENOMIC DNA]</scope>
    <source>
        <strain evidence="2 3">UCD_MED1</strain>
    </source>
</reference>
<dbReference type="InterPro" id="IPR051704">
    <property type="entry name" value="FAD_aromatic-hydroxylase"/>
</dbReference>